<sequence>MHGVQTREDVARTATSENRWKDLRMTDRSVLQPSPDVAIISYRADVNRADGQPYSALIGSAYIRRDEGWKLAFHQHSPL</sequence>
<dbReference type="Proteomes" id="UP000319014">
    <property type="component" value="Unassembled WGS sequence"/>
</dbReference>
<name>A0A521FEL6_9RHOB</name>
<reference evidence="1 2" key="1">
    <citation type="submission" date="2017-05" db="EMBL/GenBank/DDBJ databases">
        <authorList>
            <person name="Varghese N."/>
            <person name="Submissions S."/>
        </authorList>
    </citation>
    <scope>NUCLEOTIDE SEQUENCE [LARGE SCALE GENOMIC DNA]</scope>
    <source>
        <strain evidence="1 2">DSM 100094</strain>
    </source>
</reference>
<gene>
    <name evidence="1" type="ORF">SAMN06265221_12136</name>
</gene>
<dbReference type="Gene3D" id="3.10.450.50">
    <property type="match status" value="1"/>
</dbReference>
<evidence type="ECO:0000313" key="1">
    <source>
        <dbReference type="EMBL" id="SMO94658.1"/>
    </source>
</evidence>
<proteinExistence type="predicted"/>
<evidence type="ECO:0000313" key="2">
    <source>
        <dbReference type="Proteomes" id="UP000319014"/>
    </source>
</evidence>
<keyword evidence="2" id="KW-1185">Reference proteome</keyword>
<dbReference type="SUPFAM" id="SSF54427">
    <property type="entry name" value="NTF2-like"/>
    <property type="match status" value="1"/>
</dbReference>
<dbReference type="AlphaFoldDB" id="A0A521FEL6"/>
<evidence type="ECO:0008006" key="3">
    <source>
        <dbReference type="Google" id="ProtNLM"/>
    </source>
</evidence>
<organism evidence="1 2">
    <name type="scientific">Paracoccus laeviglucosivorans</name>
    <dbReference type="NCBI Taxonomy" id="1197861"/>
    <lineage>
        <taxon>Bacteria</taxon>
        <taxon>Pseudomonadati</taxon>
        <taxon>Pseudomonadota</taxon>
        <taxon>Alphaproteobacteria</taxon>
        <taxon>Rhodobacterales</taxon>
        <taxon>Paracoccaceae</taxon>
        <taxon>Paracoccus</taxon>
    </lineage>
</organism>
<accession>A0A521FEL6</accession>
<dbReference type="InterPro" id="IPR032710">
    <property type="entry name" value="NTF2-like_dom_sf"/>
</dbReference>
<protein>
    <recommendedName>
        <fullName evidence="3">DUF4440 domain-containing protein</fullName>
    </recommendedName>
</protein>
<dbReference type="EMBL" id="FXTK01000021">
    <property type="protein sequence ID" value="SMO94658.1"/>
    <property type="molecule type" value="Genomic_DNA"/>
</dbReference>